<proteinExistence type="predicted"/>
<feature type="region of interest" description="Disordered" evidence="1">
    <location>
        <begin position="121"/>
        <end position="152"/>
    </location>
</feature>
<accession>A0ABN7SSZ1</accession>
<protein>
    <submittedName>
        <fullName evidence="2">Oidioi.mRNA.OKI2018_I69.chr1.g2480.t1.cds</fullName>
    </submittedName>
</protein>
<feature type="region of interest" description="Disordered" evidence="1">
    <location>
        <begin position="1"/>
        <end position="54"/>
    </location>
</feature>
<evidence type="ECO:0000313" key="2">
    <source>
        <dbReference type="EMBL" id="CAG5105816.1"/>
    </source>
</evidence>
<reference evidence="2 3" key="1">
    <citation type="submission" date="2021-04" db="EMBL/GenBank/DDBJ databases">
        <authorList>
            <person name="Bliznina A."/>
        </authorList>
    </citation>
    <scope>NUCLEOTIDE SEQUENCE [LARGE SCALE GENOMIC DNA]</scope>
</reference>
<gene>
    <name evidence="2" type="ORF">OKIOD_LOCUS11245</name>
</gene>
<keyword evidence="3" id="KW-1185">Reference proteome</keyword>
<evidence type="ECO:0000256" key="1">
    <source>
        <dbReference type="SAM" id="MobiDB-lite"/>
    </source>
</evidence>
<evidence type="ECO:0000313" key="3">
    <source>
        <dbReference type="Proteomes" id="UP001158576"/>
    </source>
</evidence>
<feature type="compositionally biased region" description="Basic and acidic residues" evidence="1">
    <location>
        <begin position="129"/>
        <end position="142"/>
    </location>
</feature>
<dbReference type="Proteomes" id="UP001158576">
    <property type="component" value="Chromosome 1"/>
</dbReference>
<name>A0ABN7SSZ1_OIKDI</name>
<feature type="compositionally biased region" description="Basic and acidic residues" evidence="1">
    <location>
        <begin position="36"/>
        <end position="51"/>
    </location>
</feature>
<dbReference type="EMBL" id="OU015566">
    <property type="protein sequence ID" value="CAG5105816.1"/>
    <property type="molecule type" value="Genomic_DNA"/>
</dbReference>
<organism evidence="2 3">
    <name type="scientific">Oikopleura dioica</name>
    <name type="common">Tunicate</name>
    <dbReference type="NCBI Taxonomy" id="34765"/>
    <lineage>
        <taxon>Eukaryota</taxon>
        <taxon>Metazoa</taxon>
        <taxon>Chordata</taxon>
        <taxon>Tunicata</taxon>
        <taxon>Appendicularia</taxon>
        <taxon>Copelata</taxon>
        <taxon>Oikopleuridae</taxon>
        <taxon>Oikopleura</taxon>
    </lineage>
</organism>
<sequence length="375" mass="42636">MEILSPEPPRELNIPVDDCEDTVRSSGDRKSRRSKSGKEKKSFESEEDQKLKRGLAKIQSNDLTLVELRARQMQIREETETLRKENAEGFYKLRHLLGKKGVSVLEDLYFKEYPDLVHQLEAGSSSEQGKLRDGSGSHRTPRDLISASSSESNMTDVDERIFYQTEVLEEGAQAVPTKVESLLGEEEDEELARLLERSEKRANFIERNKELAASGDILTKNERDRLEAILATEDEEEKNTDTEIRLAQINTELENKFSSTALVPVNIEDSRSEKRLREIDSRLSFLQSQASLRTGSTQLLAIKDVEDGEDSAREPRSDDITKMLEEFQMELERISTVSASEADHESLSHFELEESISEEQIQELLASAKQELNLS</sequence>